<gene>
    <name evidence="1" type="ORF">QFC20_003925</name>
</gene>
<evidence type="ECO:0000313" key="1">
    <source>
        <dbReference type="EMBL" id="KAJ9106916.1"/>
    </source>
</evidence>
<proteinExistence type="predicted"/>
<accession>A0ACC2W7U2</accession>
<evidence type="ECO:0000313" key="2">
    <source>
        <dbReference type="Proteomes" id="UP001230649"/>
    </source>
</evidence>
<reference evidence="1" key="1">
    <citation type="submission" date="2023-04" db="EMBL/GenBank/DDBJ databases">
        <title>Draft Genome sequencing of Naganishia species isolated from polar environments using Oxford Nanopore Technology.</title>
        <authorList>
            <person name="Leo P."/>
            <person name="Venkateswaran K."/>
        </authorList>
    </citation>
    <scope>NUCLEOTIDE SEQUENCE</scope>
    <source>
        <strain evidence="1">MNA-CCFEE 5262</strain>
    </source>
</reference>
<sequence length="734" mass="81215">MSTSVQLKLLTLLNVSAIKRPREADQPGAQRRSISVSPSEQAQALSSTEPTSSAVGGETSEEPPRKKKRGVSFGGELGPSGSGLKKEKANKKKGDDSEVERNGHTTGVSQASTAEVSEADAAAAEAVAGPSHLIAEEDTDDEGDVQESSGKKATVDPFNVHFAPEPPVLQPQSLAAAEASEWTSAKKELSGLGRVVELLPGKTSGRKDEVSESSALRITPQILESFNAQHPVQSALLSSTLDVLGQYKDLFVHGLDGDADGTGAGGFGKETEDVRAAVTMHALNHVMKTRRRIIKNNEKLARGNETDDPPQDSSFVRPKVLLVLPSRHMALHYLENHLFPLAPLGTQIENRKPFTSSFGLPSDYTDPLETAEAKEKYPADHIANFKGNTDDNFRFGVKFTRKAWRVIMPPANEEKLIGCDIIVASPLALRMAADKERGSVDYLSSIEVLVADGLDVMSMQNWAFTQWVFSHVNGEPKETHGCDVSRLKPWYADQQAKFLRQTVFVSRYETPEMRALFNRQLFNVEGKIRMDRTNYPGLLGQVRKGVRQVFTRIACNDPVEELDIRFKYFTDTTLPALLKSAVSGSATLIMIPDYYDFVKVTNFMKKRDDFSFASISEYSSNQEISAARTAFFKGKKDFLVVTERFHFYRRYRLRGAKTIVFYSLPDHAAFYPELMAGPFIPSATGKQTVDVDEADVSSRVAFSKFDWLKLERVVGTEAARRMVSDRDETKFTFV</sequence>
<dbReference type="Proteomes" id="UP001230649">
    <property type="component" value="Unassembled WGS sequence"/>
</dbReference>
<keyword evidence="2" id="KW-1185">Reference proteome</keyword>
<name>A0ACC2W7U2_9TREE</name>
<protein>
    <submittedName>
        <fullName evidence="1">Uncharacterized protein</fullName>
    </submittedName>
</protein>
<organism evidence="1 2">
    <name type="scientific">Naganishia adeliensis</name>
    <dbReference type="NCBI Taxonomy" id="92952"/>
    <lineage>
        <taxon>Eukaryota</taxon>
        <taxon>Fungi</taxon>
        <taxon>Dikarya</taxon>
        <taxon>Basidiomycota</taxon>
        <taxon>Agaricomycotina</taxon>
        <taxon>Tremellomycetes</taxon>
        <taxon>Filobasidiales</taxon>
        <taxon>Filobasidiaceae</taxon>
        <taxon>Naganishia</taxon>
    </lineage>
</organism>
<comment type="caution">
    <text evidence="1">The sequence shown here is derived from an EMBL/GenBank/DDBJ whole genome shotgun (WGS) entry which is preliminary data.</text>
</comment>
<dbReference type="EMBL" id="JASBWS010000040">
    <property type="protein sequence ID" value="KAJ9106916.1"/>
    <property type="molecule type" value="Genomic_DNA"/>
</dbReference>